<organism evidence="2 3">
    <name type="scientific">Pseudonocardia endophytica</name>
    <dbReference type="NCBI Taxonomy" id="401976"/>
    <lineage>
        <taxon>Bacteria</taxon>
        <taxon>Bacillati</taxon>
        <taxon>Actinomycetota</taxon>
        <taxon>Actinomycetes</taxon>
        <taxon>Pseudonocardiales</taxon>
        <taxon>Pseudonocardiaceae</taxon>
        <taxon>Pseudonocardia</taxon>
    </lineage>
</organism>
<dbReference type="InterPro" id="IPR036388">
    <property type="entry name" value="WH-like_DNA-bd_sf"/>
</dbReference>
<dbReference type="PANTHER" id="PTHR47691">
    <property type="entry name" value="REGULATOR-RELATED"/>
    <property type="match status" value="1"/>
</dbReference>
<evidence type="ECO:0000313" key="3">
    <source>
        <dbReference type="Proteomes" id="UP000295560"/>
    </source>
</evidence>
<dbReference type="Pfam" id="PF00931">
    <property type="entry name" value="NB-ARC"/>
    <property type="match status" value="1"/>
</dbReference>
<dbReference type="Gene3D" id="3.40.50.300">
    <property type="entry name" value="P-loop containing nucleotide triphosphate hydrolases"/>
    <property type="match status" value="1"/>
</dbReference>
<dbReference type="PRINTS" id="PR00038">
    <property type="entry name" value="HTHLUXR"/>
</dbReference>
<dbReference type="OrthoDB" id="9812579at2"/>
<dbReference type="InterPro" id="IPR011990">
    <property type="entry name" value="TPR-like_helical_dom_sf"/>
</dbReference>
<comment type="caution">
    <text evidence="2">The sequence shown here is derived from an EMBL/GenBank/DDBJ whole genome shotgun (WGS) entry which is preliminary data.</text>
</comment>
<dbReference type="Pfam" id="PF00196">
    <property type="entry name" value="GerE"/>
    <property type="match status" value="1"/>
</dbReference>
<dbReference type="AlphaFoldDB" id="A0A4R1I0D3"/>
<dbReference type="EMBL" id="SMFZ01000001">
    <property type="protein sequence ID" value="TCK25889.1"/>
    <property type="molecule type" value="Genomic_DNA"/>
</dbReference>
<dbReference type="Gene3D" id="1.10.10.10">
    <property type="entry name" value="Winged helix-like DNA-binding domain superfamily/Winged helix DNA-binding domain"/>
    <property type="match status" value="1"/>
</dbReference>
<dbReference type="PROSITE" id="PS50043">
    <property type="entry name" value="HTH_LUXR_2"/>
    <property type="match status" value="1"/>
</dbReference>
<dbReference type="Pfam" id="PF02796">
    <property type="entry name" value="HTH_7"/>
    <property type="match status" value="1"/>
</dbReference>
<dbReference type="InterPro" id="IPR000792">
    <property type="entry name" value="Tscrpt_reg_LuxR_C"/>
</dbReference>
<dbReference type="PANTHER" id="PTHR47691:SF3">
    <property type="entry name" value="HTH-TYPE TRANSCRIPTIONAL REGULATOR RV0890C-RELATED"/>
    <property type="match status" value="1"/>
</dbReference>
<dbReference type="InterPro" id="IPR006120">
    <property type="entry name" value="Resolvase_HTH_dom"/>
</dbReference>
<dbReference type="SUPFAM" id="SSF46894">
    <property type="entry name" value="C-terminal effector domain of the bipartite response regulators"/>
    <property type="match status" value="1"/>
</dbReference>
<accession>A0A4R1I0D3</accession>
<dbReference type="InterPro" id="IPR002182">
    <property type="entry name" value="NB-ARC"/>
</dbReference>
<dbReference type="PROSITE" id="PS00622">
    <property type="entry name" value="HTH_LUXR_1"/>
    <property type="match status" value="1"/>
</dbReference>
<dbReference type="InterPro" id="IPR027417">
    <property type="entry name" value="P-loop_NTPase"/>
</dbReference>
<dbReference type="SUPFAM" id="SSF52540">
    <property type="entry name" value="P-loop containing nucleoside triphosphate hydrolases"/>
    <property type="match status" value="1"/>
</dbReference>
<dbReference type="Pfam" id="PF25872">
    <property type="entry name" value="HTH_77"/>
    <property type="match status" value="1"/>
</dbReference>
<proteinExistence type="predicted"/>
<dbReference type="Gene3D" id="1.25.40.10">
    <property type="entry name" value="Tetratricopeptide repeat domain"/>
    <property type="match status" value="1"/>
</dbReference>
<feature type="domain" description="HTH luxR-type" evidence="1">
    <location>
        <begin position="801"/>
        <end position="866"/>
    </location>
</feature>
<dbReference type="PRINTS" id="PR00364">
    <property type="entry name" value="DISEASERSIST"/>
</dbReference>
<dbReference type="RefSeq" id="WP_132422441.1">
    <property type="nucleotide sequence ID" value="NZ_SMFZ01000001.1"/>
</dbReference>
<gene>
    <name evidence="2" type="ORF">EV378_1716</name>
</gene>
<name>A0A4R1I0D3_PSEEN</name>
<protein>
    <submittedName>
        <fullName evidence="2">Putative ATPase</fullName>
    </submittedName>
</protein>
<dbReference type="Proteomes" id="UP000295560">
    <property type="component" value="Unassembled WGS sequence"/>
</dbReference>
<dbReference type="GO" id="GO:0006355">
    <property type="term" value="P:regulation of DNA-templated transcription"/>
    <property type="evidence" value="ECO:0007669"/>
    <property type="project" value="InterPro"/>
</dbReference>
<dbReference type="InterPro" id="IPR016032">
    <property type="entry name" value="Sig_transdc_resp-reg_C-effctor"/>
</dbReference>
<keyword evidence="3" id="KW-1185">Reference proteome</keyword>
<evidence type="ECO:0000259" key="1">
    <source>
        <dbReference type="PROSITE" id="PS50043"/>
    </source>
</evidence>
<dbReference type="InterPro" id="IPR058852">
    <property type="entry name" value="HTH_77"/>
</dbReference>
<dbReference type="GO" id="GO:0000150">
    <property type="term" value="F:DNA strand exchange activity"/>
    <property type="evidence" value="ECO:0007669"/>
    <property type="project" value="InterPro"/>
</dbReference>
<reference evidence="2 3" key="1">
    <citation type="submission" date="2019-03" db="EMBL/GenBank/DDBJ databases">
        <title>Sequencing the genomes of 1000 actinobacteria strains.</title>
        <authorList>
            <person name="Klenk H.-P."/>
        </authorList>
    </citation>
    <scope>NUCLEOTIDE SEQUENCE [LARGE SCALE GENOMIC DNA]</scope>
    <source>
        <strain evidence="2 3">DSM 44969</strain>
    </source>
</reference>
<dbReference type="SMART" id="SM00421">
    <property type="entry name" value="HTH_LUXR"/>
    <property type="match status" value="1"/>
</dbReference>
<dbReference type="CDD" id="cd06170">
    <property type="entry name" value="LuxR_C_like"/>
    <property type="match status" value="1"/>
</dbReference>
<dbReference type="GO" id="GO:0003677">
    <property type="term" value="F:DNA binding"/>
    <property type="evidence" value="ECO:0007669"/>
    <property type="project" value="InterPro"/>
</dbReference>
<sequence>MRDEQWRDVRRRHASGEAIKAIARDTGLSRNTVRRALASDVPPGSRPRPAPVPDADGVAIAELLAVEPGLGAAEIGRRIGWRRSASALRDRVRAARRVLPAPSTSGDGLPSSLTTFVGREQEVATVRRALDDRLVTLVGPGGVGKTRLALHAVRAVIGRFPDGVRVVELAALRDPGLLPRAVLDGLGVPGDARTDGEALVVRHLRGSRMLLVLDSCEHLVDAVAALVGAVLAGTRDVTVLLTSRQALGVGGEHVVGIAPLAFPAEGDPDESDVDTAVAFPSVALFAERAAAVVPGFAVEERNVADVVAICRELDGVPLALELAAVRLTVLSLRQLRDRLPDRFAVLTGGDRAGPARHRTLEATISWSFELCTAAEREVWVRSSVFTGPFDLDGFDDVCAHDGLGSGDAVDGLSGLAAKSLLVRHDDGDGVRFTLPATIRGYGHDRLDPTLARGLRRRHRDRQLRLVRTLDRQWCGPDQQVWSRRMRAERADLRAALDLGLREPDGSSSAVALAGGSFFLWVAGLSIAEHRHWLDLALATGTGRTAERARALAVCSLLASLQGDREAAASMAGDSGAISREIADPLGEATAVHMAGLAAFLSDEFARAAAQFSDAERRYRDLLPDGAGLLVALEVHDGLLAISRGALDRAAARLATTAEQCAARGDRWFRGYAVDGLGFVALLEGRTDDARRFSAEGLAPAAVFDDAIGLSLALDLAAWTAAADGDHERAAVLLGAASARWTSFGRQLYGSHDWQSRRRDFHERALSHLGRLRFDAAHRYGGTLGGADVVALAGDRSVPVGIPDEGEVLTAREREIARLVSDGLTNRQIASRLVLSPRTVEGHVSRAIAKFGFARRSQLAAWSSRRA</sequence>
<evidence type="ECO:0000313" key="2">
    <source>
        <dbReference type="EMBL" id="TCK25889.1"/>
    </source>
</evidence>